<dbReference type="AlphaFoldDB" id="A0A6S6RYY6"/>
<dbReference type="Pfam" id="PF03899">
    <property type="entry name" value="ATP-synt_I"/>
    <property type="match status" value="1"/>
</dbReference>
<evidence type="ECO:0000256" key="6">
    <source>
        <dbReference type="SAM" id="Phobius"/>
    </source>
</evidence>
<feature type="transmembrane region" description="Helical" evidence="6">
    <location>
        <begin position="29"/>
        <end position="46"/>
    </location>
</feature>
<keyword evidence="4 6" id="KW-1133">Transmembrane helix</keyword>
<reference evidence="7" key="1">
    <citation type="submission" date="2020-01" db="EMBL/GenBank/DDBJ databases">
        <authorList>
            <person name="Meier V. D."/>
            <person name="Meier V D."/>
        </authorList>
    </citation>
    <scope>NUCLEOTIDE SEQUENCE</scope>
    <source>
        <strain evidence="7">HLG_WM_MAG_08</strain>
    </source>
</reference>
<gene>
    <name evidence="7" type="ORF">HELGO_WM28204</name>
</gene>
<evidence type="ECO:0008006" key="8">
    <source>
        <dbReference type="Google" id="ProtNLM"/>
    </source>
</evidence>
<proteinExistence type="predicted"/>
<keyword evidence="2" id="KW-1003">Cell membrane</keyword>
<evidence type="ECO:0000313" key="7">
    <source>
        <dbReference type="EMBL" id="CAA6801311.1"/>
    </source>
</evidence>
<comment type="subcellular location">
    <subcellularLocation>
        <location evidence="1">Cell membrane</location>
        <topology evidence="1">Multi-pass membrane protein</topology>
    </subcellularLocation>
</comment>
<evidence type="ECO:0000256" key="4">
    <source>
        <dbReference type="ARBA" id="ARBA00022989"/>
    </source>
</evidence>
<sequence>MRSLLIIQLTIVLLGVVVSVQYFGQDAMLPAFYGGAVALVNTMLLSERIKKFDELAKTSPQTGVLSLMLGVVLRFVFVLVALGVGLGALKLLPLPVLGTFMAAQLAFVIASARQ</sequence>
<evidence type="ECO:0000256" key="1">
    <source>
        <dbReference type="ARBA" id="ARBA00004651"/>
    </source>
</evidence>
<protein>
    <recommendedName>
        <fullName evidence="8">ATP synthase protein I</fullName>
    </recommendedName>
</protein>
<evidence type="ECO:0000256" key="3">
    <source>
        <dbReference type="ARBA" id="ARBA00022692"/>
    </source>
</evidence>
<name>A0A6S6RYY6_9GAMM</name>
<keyword evidence="5 6" id="KW-0472">Membrane</keyword>
<keyword evidence="3 6" id="KW-0812">Transmembrane</keyword>
<feature type="transmembrane region" description="Helical" evidence="6">
    <location>
        <begin position="94"/>
        <end position="112"/>
    </location>
</feature>
<dbReference type="InterPro" id="IPR005598">
    <property type="entry name" value="ATP_synth_I"/>
</dbReference>
<organism evidence="7">
    <name type="scientific">uncultured Thiotrichaceae bacterium</name>
    <dbReference type="NCBI Taxonomy" id="298394"/>
    <lineage>
        <taxon>Bacteria</taxon>
        <taxon>Pseudomonadati</taxon>
        <taxon>Pseudomonadota</taxon>
        <taxon>Gammaproteobacteria</taxon>
        <taxon>Thiotrichales</taxon>
        <taxon>Thiotrichaceae</taxon>
        <taxon>environmental samples</taxon>
    </lineage>
</organism>
<feature type="transmembrane region" description="Helical" evidence="6">
    <location>
        <begin position="67"/>
        <end position="88"/>
    </location>
</feature>
<evidence type="ECO:0000256" key="5">
    <source>
        <dbReference type="ARBA" id="ARBA00023136"/>
    </source>
</evidence>
<accession>A0A6S6RYY6</accession>
<evidence type="ECO:0000256" key="2">
    <source>
        <dbReference type="ARBA" id="ARBA00022475"/>
    </source>
</evidence>
<dbReference type="GO" id="GO:0005886">
    <property type="term" value="C:plasma membrane"/>
    <property type="evidence" value="ECO:0007669"/>
    <property type="project" value="UniProtKB-SubCell"/>
</dbReference>
<dbReference type="EMBL" id="CACVAV010000021">
    <property type="protein sequence ID" value="CAA6801311.1"/>
    <property type="molecule type" value="Genomic_DNA"/>
</dbReference>